<dbReference type="InterPro" id="IPR051201">
    <property type="entry name" value="Chloro_Bact_Ser_Proteases"/>
</dbReference>
<reference evidence="5 6" key="1">
    <citation type="journal article" date="2005" name="Int. J. Syst. Evol. Microbiol.">
        <title>Bacillus litoralis sp. nov., isolated from a tidal flat of the Yellow Sea in Korea.</title>
        <authorList>
            <person name="Yoon J.H."/>
            <person name="Oh T.K."/>
        </authorList>
    </citation>
    <scope>NUCLEOTIDE SEQUENCE [LARGE SCALE GENOMIC DNA]</scope>
    <source>
        <strain evidence="5 6">SW-211</strain>
    </source>
</reference>
<sequence length="373" mass="41266">MDKKIIFSIIVSLLILAFGVFGYFYTKNYTASKIYSESTILKKNSEESSTQTIPEIKEIIRESQKKVVMVELEDGSVGSGFLYNDNGDIITNAHVVDGASSVKIRTTDAKGYDGEVIGISTETDIAVVRVEGLKNIEPLTLSPSTELEIGDEILALGSPLGFQNTVTTGIISGTDRELNVEPYIYENVYQISAPIAPGNSGGPLLDRKSGHVVGINSARIEQGNIGFSIPISAVLPLVNGWSETPMRNLPSVTSFDISSKVNGNKMLETSDYLINYFIESINFRDFVTAYSLLGSDWQSNVKYETFREKYLHINAIKITELKKEIQEDKVIVETILSIEEHNGEKNITKIYNKTFVVAYENDQAKIISEKQEG</sequence>
<dbReference type="PANTHER" id="PTHR43343:SF3">
    <property type="entry name" value="PROTEASE DO-LIKE 8, CHLOROPLASTIC"/>
    <property type="match status" value="1"/>
</dbReference>
<gene>
    <name evidence="5" type="ORF">FS935_03050</name>
</gene>
<keyword evidence="4" id="KW-0812">Transmembrane</keyword>
<keyword evidence="1 5" id="KW-0645">Protease</keyword>
<accession>A0A5C6W5D4</accession>
<dbReference type="InterPro" id="IPR009003">
    <property type="entry name" value="Peptidase_S1_PA"/>
</dbReference>
<dbReference type="InterPro" id="IPR001940">
    <property type="entry name" value="Peptidase_S1C"/>
</dbReference>
<protein>
    <submittedName>
        <fullName evidence="5">Trypsin-like serine protease</fullName>
    </submittedName>
</protein>
<dbReference type="SUPFAM" id="SSF50494">
    <property type="entry name" value="Trypsin-like serine proteases"/>
    <property type="match status" value="1"/>
</dbReference>
<dbReference type="RefSeq" id="WP_146946046.1">
    <property type="nucleotide sequence ID" value="NZ_VOQF01000001.1"/>
</dbReference>
<evidence type="ECO:0000256" key="3">
    <source>
        <dbReference type="ARBA" id="ARBA00022825"/>
    </source>
</evidence>
<evidence type="ECO:0000313" key="5">
    <source>
        <dbReference type="EMBL" id="TXC93187.1"/>
    </source>
</evidence>
<dbReference type="EMBL" id="VOQF01000001">
    <property type="protein sequence ID" value="TXC93187.1"/>
    <property type="molecule type" value="Genomic_DNA"/>
</dbReference>
<dbReference type="PRINTS" id="PR00834">
    <property type="entry name" value="PROTEASES2C"/>
</dbReference>
<name>A0A5C6W5D4_9BACI</name>
<evidence type="ECO:0000256" key="1">
    <source>
        <dbReference type="ARBA" id="ARBA00022670"/>
    </source>
</evidence>
<comment type="caution">
    <text evidence="5">The sequence shown here is derived from an EMBL/GenBank/DDBJ whole genome shotgun (WGS) entry which is preliminary data.</text>
</comment>
<dbReference type="Proteomes" id="UP000321363">
    <property type="component" value="Unassembled WGS sequence"/>
</dbReference>
<keyword evidence="6" id="KW-1185">Reference proteome</keyword>
<dbReference type="GO" id="GO:0006508">
    <property type="term" value="P:proteolysis"/>
    <property type="evidence" value="ECO:0007669"/>
    <property type="project" value="UniProtKB-KW"/>
</dbReference>
<proteinExistence type="predicted"/>
<evidence type="ECO:0000313" key="6">
    <source>
        <dbReference type="Proteomes" id="UP000321363"/>
    </source>
</evidence>
<keyword evidence="4" id="KW-0472">Membrane</keyword>
<dbReference type="PANTHER" id="PTHR43343">
    <property type="entry name" value="PEPTIDASE S12"/>
    <property type="match status" value="1"/>
</dbReference>
<dbReference type="OrthoDB" id="189537at2"/>
<keyword evidence="2" id="KW-0378">Hydrolase</keyword>
<keyword evidence="3" id="KW-0720">Serine protease</keyword>
<organism evidence="5 6">
    <name type="scientific">Metabacillus litoralis</name>
    <dbReference type="NCBI Taxonomy" id="152268"/>
    <lineage>
        <taxon>Bacteria</taxon>
        <taxon>Bacillati</taxon>
        <taxon>Bacillota</taxon>
        <taxon>Bacilli</taxon>
        <taxon>Bacillales</taxon>
        <taxon>Bacillaceae</taxon>
        <taxon>Metabacillus</taxon>
    </lineage>
</organism>
<dbReference type="AlphaFoldDB" id="A0A5C6W5D4"/>
<dbReference type="Pfam" id="PF13365">
    <property type="entry name" value="Trypsin_2"/>
    <property type="match status" value="1"/>
</dbReference>
<evidence type="ECO:0000256" key="2">
    <source>
        <dbReference type="ARBA" id="ARBA00022801"/>
    </source>
</evidence>
<dbReference type="Gene3D" id="2.40.10.120">
    <property type="match status" value="1"/>
</dbReference>
<dbReference type="GO" id="GO:0004252">
    <property type="term" value="F:serine-type endopeptidase activity"/>
    <property type="evidence" value="ECO:0007669"/>
    <property type="project" value="InterPro"/>
</dbReference>
<evidence type="ECO:0000256" key="4">
    <source>
        <dbReference type="SAM" id="Phobius"/>
    </source>
</evidence>
<feature type="transmembrane region" description="Helical" evidence="4">
    <location>
        <begin position="6"/>
        <end position="25"/>
    </location>
</feature>
<keyword evidence="4" id="KW-1133">Transmembrane helix</keyword>